<gene>
    <name evidence="5" type="ORF">NC661_05580</name>
</gene>
<keyword evidence="6" id="KW-1185">Reference proteome</keyword>
<keyword evidence="2" id="KW-0238">DNA-binding</keyword>
<dbReference type="Proteomes" id="UP001145072">
    <property type="component" value="Unassembled WGS sequence"/>
</dbReference>
<dbReference type="EMBL" id="JAMQJZ010000003">
    <property type="protein sequence ID" value="MDC3419838.1"/>
    <property type="molecule type" value="Genomic_DNA"/>
</dbReference>
<protein>
    <submittedName>
        <fullName evidence="5">Tyrosine-type recombinase/integrase</fullName>
    </submittedName>
</protein>
<evidence type="ECO:0000313" key="6">
    <source>
        <dbReference type="Proteomes" id="UP001145072"/>
    </source>
</evidence>
<feature type="domain" description="Tyr recombinase" evidence="4">
    <location>
        <begin position="369"/>
        <end position="560"/>
    </location>
</feature>
<comment type="caution">
    <text evidence="5">The sequence shown here is derived from an EMBL/GenBank/DDBJ whole genome shotgun (WGS) entry which is preliminary data.</text>
</comment>
<dbReference type="InterPro" id="IPR011010">
    <property type="entry name" value="DNA_brk_join_enz"/>
</dbReference>
<dbReference type="InterPro" id="IPR050090">
    <property type="entry name" value="Tyrosine_recombinase_XerCD"/>
</dbReference>
<dbReference type="PROSITE" id="PS51898">
    <property type="entry name" value="TYR_RECOMBINASE"/>
    <property type="match status" value="1"/>
</dbReference>
<dbReference type="GO" id="GO:0006310">
    <property type="term" value="P:DNA recombination"/>
    <property type="evidence" value="ECO:0007669"/>
    <property type="project" value="UniProtKB-KW"/>
</dbReference>
<evidence type="ECO:0000313" key="5">
    <source>
        <dbReference type="EMBL" id="MDC3419838.1"/>
    </source>
</evidence>
<dbReference type="PANTHER" id="PTHR30349">
    <property type="entry name" value="PHAGE INTEGRASE-RELATED"/>
    <property type="match status" value="1"/>
</dbReference>
<keyword evidence="3" id="KW-0233">DNA recombination</keyword>
<dbReference type="AlphaFoldDB" id="A0A9X3WJN2"/>
<dbReference type="GO" id="GO:0015074">
    <property type="term" value="P:DNA integration"/>
    <property type="evidence" value="ECO:0007669"/>
    <property type="project" value="InterPro"/>
</dbReference>
<evidence type="ECO:0000256" key="1">
    <source>
        <dbReference type="ARBA" id="ARBA00008857"/>
    </source>
</evidence>
<dbReference type="InterPro" id="IPR013762">
    <property type="entry name" value="Integrase-like_cat_sf"/>
</dbReference>
<dbReference type="InterPro" id="IPR002104">
    <property type="entry name" value="Integrase_catalytic"/>
</dbReference>
<evidence type="ECO:0000259" key="4">
    <source>
        <dbReference type="PROSITE" id="PS51898"/>
    </source>
</evidence>
<name>A0A9X3WJN2_9BACI</name>
<reference evidence="5" key="1">
    <citation type="submission" date="2022-06" db="EMBL/GenBank/DDBJ databases">
        <title>Aquibacillus sp. a new bacterium isolated from soil saline samples.</title>
        <authorList>
            <person name="Galisteo C."/>
            <person name="De La Haba R."/>
            <person name="Sanchez-Porro C."/>
            <person name="Ventosa A."/>
        </authorList>
    </citation>
    <scope>NUCLEOTIDE SEQUENCE</scope>
    <source>
        <strain evidence="5">JCM 12387</strain>
    </source>
</reference>
<comment type="similarity">
    <text evidence="1">Belongs to the 'phage' integrase family.</text>
</comment>
<evidence type="ECO:0000256" key="2">
    <source>
        <dbReference type="ARBA" id="ARBA00023125"/>
    </source>
</evidence>
<sequence length="584" mass="69510">MQRKPSTLFISNFHNELKQDMSSFPAQIISRDGDVSFQERDDTYFLDNNKWGLDKIRGVNQFKLMVDSSPTIRKNIKFQLEEPSLNLEVKYIFFNRLFNNQWKLTTMFQSIQNPIRRLTEFINENKKGLMSFLHLNINEDEKEYIDWLQKKGLKTKRLKRRQPPHNDVVFHTSVASIMRVVYSELAKFAKLEQPKPRRIPKQREEWKKDRWDVRNLYKVYGIEYNKTISEYTIDFSRIEIPRIRNEVKNYFKQRLLSKHKFAWGTAKNYITTLTRFFHFLHKLEPNWKNIKGLKRNHIVKFIEYLHAYITNPKGGKSNNPEALVAKNLVIIEKFLSDMQRYGYKIAPRIDVRNLLFPEDIPRQKRKSIHQIDFIPDFVLKQLFKHIHDLRPDVRAVIMIAFKTGLRISDILTLKSDCIIKLDNQYWLEANIRKSKIKGHRIPIDHHLVRIVESIIEINKSYFNPEGYLFVKTKGPRKGQTINQTYIRAHLGELAKRNQIKDESERLFHFRTHQFRHTFALKMLSGGADLLTVQDIMAHRSPEATLSYVRVLDETKREVFDSVVQNGEFDFEFEEKYGCDSLAPN</sequence>
<dbReference type="SUPFAM" id="SSF56349">
    <property type="entry name" value="DNA breaking-rejoining enzymes"/>
    <property type="match status" value="1"/>
</dbReference>
<dbReference type="Pfam" id="PF00589">
    <property type="entry name" value="Phage_integrase"/>
    <property type="match status" value="1"/>
</dbReference>
<proteinExistence type="inferred from homology"/>
<organism evidence="5 6">
    <name type="scientific">Aquibacillus koreensis</name>
    <dbReference type="NCBI Taxonomy" id="279446"/>
    <lineage>
        <taxon>Bacteria</taxon>
        <taxon>Bacillati</taxon>
        <taxon>Bacillota</taxon>
        <taxon>Bacilli</taxon>
        <taxon>Bacillales</taxon>
        <taxon>Bacillaceae</taxon>
        <taxon>Aquibacillus</taxon>
    </lineage>
</organism>
<dbReference type="PANTHER" id="PTHR30349:SF41">
    <property type="entry name" value="INTEGRASE_RECOMBINASE PROTEIN MJ0367-RELATED"/>
    <property type="match status" value="1"/>
</dbReference>
<accession>A0A9X3WJN2</accession>
<evidence type="ECO:0000256" key="3">
    <source>
        <dbReference type="ARBA" id="ARBA00023172"/>
    </source>
</evidence>
<dbReference type="RefSeq" id="WP_259866514.1">
    <property type="nucleotide sequence ID" value="NZ_JAMQJZ010000003.1"/>
</dbReference>
<dbReference type="GO" id="GO:0003677">
    <property type="term" value="F:DNA binding"/>
    <property type="evidence" value="ECO:0007669"/>
    <property type="project" value="UniProtKB-KW"/>
</dbReference>
<dbReference type="Gene3D" id="1.10.443.10">
    <property type="entry name" value="Intergrase catalytic core"/>
    <property type="match status" value="1"/>
</dbReference>